<accession>R4T6J7</accession>
<gene>
    <name evidence="1" type="primary">70</name>
    <name evidence="1" type="ORF">HHTV1_70</name>
</gene>
<protein>
    <submittedName>
        <fullName evidence="1">Uncharacterized protein</fullName>
    </submittedName>
</protein>
<organism evidence="1 2">
    <name type="scientific">Haloarcula hispanica tailed virus 1</name>
    <dbReference type="NCBI Taxonomy" id="1273750"/>
    <lineage>
        <taxon>Viruses</taxon>
        <taxon>Duplodnaviria</taxon>
        <taxon>Heunggongvirae</taxon>
        <taxon>Uroviricota</taxon>
        <taxon>Caudoviricetes</taxon>
        <taxon>Madisaviridae</taxon>
        <taxon>Clampvirus</taxon>
        <taxon>Clampvirus italiense</taxon>
        <taxon>Clampvirus HHTV1</taxon>
    </lineage>
</organism>
<reference evidence="1 2" key="1">
    <citation type="submission" date="2012-12" db="EMBL/GenBank/DDBJ databases">
        <authorList>
            <person name="Sencilo A."/>
            <person name="Jacobs-Sera D."/>
            <person name="Russell D.A."/>
            <person name="Ko C."/>
            <person name="Atanasova N."/>
            <person name="Osterlund E."/>
            <person name="Oksanen H.M."/>
            <person name="Bamford D.H."/>
            <person name="Hatfull G.F."/>
            <person name="Roine E."/>
            <person name="Hendrix R.W."/>
        </authorList>
    </citation>
    <scope>NUCLEOTIDE SEQUENCE [LARGE SCALE GENOMIC DNA]</scope>
</reference>
<dbReference type="KEGG" id="vg:16194205"/>
<proteinExistence type="predicted"/>
<evidence type="ECO:0000313" key="2">
    <source>
        <dbReference type="Proteomes" id="UP000203449"/>
    </source>
</evidence>
<evidence type="ECO:0000313" key="1">
    <source>
        <dbReference type="EMBL" id="AGM11324.1"/>
    </source>
</evidence>
<dbReference type="EMBL" id="KC292025">
    <property type="protein sequence ID" value="AGM11324.1"/>
    <property type="molecule type" value="Genomic_DNA"/>
</dbReference>
<dbReference type="GeneID" id="16194205"/>
<dbReference type="RefSeq" id="YP_008058760.1">
    <property type="nucleotide sequence ID" value="NC_021322.1"/>
</dbReference>
<name>R4T6J7_9CAUD</name>
<sequence length="104" mass="11416">MKIHQDAFRVAADIVEQLEQIGFTVTLGHIEGHPGAADHYLLNLDATADHIESQQGLQQVLDQIGSDHADELHVAAPEAPDLGGPDGVFWELEAMIRIRESLDR</sequence>
<dbReference type="Proteomes" id="UP000203449">
    <property type="component" value="Segment"/>
</dbReference>
<keyword evidence="2" id="KW-1185">Reference proteome</keyword>